<evidence type="ECO:0000256" key="1">
    <source>
        <dbReference type="SAM" id="Phobius"/>
    </source>
</evidence>
<feature type="transmembrane region" description="Helical" evidence="1">
    <location>
        <begin position="36"/>
        <end position="55"/>
    </location>
</feature>
<keyword evidence="3" id="KW-1185">Reference proteome</keyword>
<accession>A0A255HCH0</accession>
<evidence type="ECO:0008006" key="4">
    <source>
        <dbReference type="Google" id="ProtNLM"/>
    </source>
</evidence>
<feature type="transmembrane region" description="Helical" evidence="1">
    <location>
        <begin position="12"/>
        <end position="30"/>
    </location>
</feature>
<keyword evidence="1" id="KW-0812">Transmembrane</keyword>
<evidence type="ECO:0000313" key="2">
    <source>
        <dbReference type="EMBL" id="OYO24014.1"/>
    </source>
</evidence>
<dbReference type="Proteomes" id="UP000216311">
    <property type="component" value="Unassembled WGS sequence"/>
</dbReference>
<dbReference type="EMBL" id="NMVQ01000006">
    <property type="protein sequence ID" value="OYO24014.1"/>
    <property type="molecule type" value="Genomic_DNA"/>
</dbReference>
<dbReference type="Pfam" id="PF11222">
    <property type="entry name" value="DUF3017"/>
    <property type="match status" value="1"/>
</dbReference>
<comment type="caution">
    <text evidence="2">The sequence shown here is derived from an EMBL/GenBank/DDBJ whole genome shotgun (WGS) entry which is preliminary data.</text>
</comment>
<keyword evidence="1" id="KW-0472">Membrane</keyword>
<feature type="transmembrane region" description="Helical" evidence="1">
    <location>
        <begin position="67"/>
        <end position="89"/>
    </location>
</feature>
<gene>
    <name evidence="2" type="ORF">CGZ93_05695</name>
</gene>
<name>A0A255HCH0_9ACTN</name>
<evidence type="ECO:0000313" key="3">
    <source>
        <dbReference type="Proteomes" id="UP000216311"/>
    </source>
</evidence>
<dbReference type="InterPro" id="IPR021385">
    <property type="entry name" value="DUF3017"/>
</dbReference>
<proteinExistence type="predicted"/>
<organism evidence="2 3">
    <name type="scientific">Enemella dayhoffiae</name>
    <dbReference type="NCBI Taxonomy" id="2016507"/>
    <lineage>
        <taxon>Bacteria</taxon>
        <taxon>Bacillati</taxon>
        <taxon>Actinomycetota</taxon>
        <taxon>Actinomycetes</taxon>
        <taxon>Propionibacteriales</taxon>
        <taxon>Propionibacteriaceae</taxon>
        <taxon>Enemella</taxon>
    </lineage>
</organism>
<keyword evidence="1" id="KW-1133">Transmembrane helix</keyword>
<protein>
    <recommendedName>
        <fullName evidence="4">DUF3017 domain-containing protein</fullName>
    </recommendedName>
</protein>
<reference evidence="2 3" key="1">
    <citation type="submission" date="2017-07" db="EMBL/GenBank/DDBJ databases">
        <title>Draft whole genome sequences of clinical Proprionibacteriaceae strains.</title>
        <authorList>
            <person name="Bernier A.-M."/>
            <person name="Bernard K."/>
            <person name="Domingo M.-C."/>
        </authorList>
    </citation>
    <scope>NUCLEOTIDE SEQUENCE [LARGE SCALE GENOMIC DNA]</scope>
    <source>
        <strain evidence="2 3">NML 130396</strain>
    </source>
</reference>
<dbReference type="OrthoDB" id="3831174at2"/>
<dbReference type="AlphaFoldDB" id="A0A255HCH0"/>
<sequence length="92" mass="9608">MAARTKAKSLNQWPLLVVVAAAAAALVVVWAGHWRWGSALFGAALCLGALERLVLPQRLAGLLQVRGRAFDVTVLLVVGATLIALSVLVPAV</sequence>